<gene>
    <name evidence="2" type="ORF">HMPREF9607_01395</name>
</gene>
<feature type="compositionally biased region" description="Basic and acidic residues" evidence="1">
    <location>
        <begin position="7"/>
        <end position="17"/>
    </location>
</feature>
<sequence length="53" mass="5463">MDTTGPCRDELSAHEEASGQAEAAAKRAMQASRDALAAMRADASPARGTTTPM</sequence>
<proteinExistence type="predicted"/>
<evidence type="ECO:0000313" key="3">
    <source>
        <dbReference type="Proteomes" id="UP000003179"/>
    </source>
</evidence>
<accession>A0ABN0C5J2</accession>
<dbReference type="EMBL" id="ADZU01000023">
    <property type="protein sequence ID" value="EFS92451.1"/>
    <property type="molecule type" value="Genomic_DNA"/>
</dbReference>
<protein>
    <submittedName>
        <fullName evidence="2">Uncharacterized protein</fullName>
    </submittedName>
</protein>
<evidence type="ECO:0000256" key="1">
    <source>
        <dbReference type="SAM" id="MobiDB-lite"/>
    </source>
</evidence>
<feature type="compositionally biased region" description="Low complexity" evidence="1">
    <location>
        <begin position="21"/>
        <end position="35"/>
    </location>
</feature>
<dbReference type="Proteomes" id="UP000003179">
    <property type="component" value="Unassembled WGS sequence"/>
</dbReference>
<comment type="caution">
    <text evidence="2">The sequence shown here is derived from an EMBL/GenBank/DDBJ whole genome shotgun (WGS) entry which is preliminary data.</text>
</comment>
<feature type="region of interest" description="Disordered" evidence="1">
    <location>
        <begin position="1"/>
        <end position="53"/>
    </location>
</feature>
<reference evidence="2" key="1">
    <citation type="submission" date="2010-08" db="EMBL/GenBank/DDBJ databases">
        <authorList>
            <person name="Weinstock G."/>
            <person name="Sodergren E."/>
            <person name="Clifton S."/>
            <person name="Fulton L."/>
            <person name="Fulton B."/>
            <person name="Courtney L."/>
            <person name="Fronick C."/>
            <person name="Harrison M."/>
            <person name="Strong C."/>
            <person name="Farmer C."/>
            <person name="Delahaunty K."/>
            <person name="Markovic C."/>
            <person name="Hall O."/>
            <person name="Minx P."/>
            <person name="Tomlinson C."/>
            <person name="Mitreva M."/>
            <person name="Hou S."/>
            <person name="Chen J."/>
            <person name="Wollam A."/>
            <person name="Pepin K.H."/>
            <person name="Johnson M."/>
            <person name="Bhonagiri V."/>
            <person name="Zhang X."/>
            <person name="Suruliraj S."/>
            <person name="Warren W."/>
            <person name="Chinwalla A."/>
            <person name="Mardis E.R."/>
            <person name="Wilson R.K."/>
        </authorList>
    </citation>
    <scope>NUCLEOTIDE SEQUENCE [LARGE SCALE GENOMIC DNA]</scope>
    <source>
        <strain evidence="2">HL044PA1</strain>
    </source>
</reference>
<evidence type="ECO:0000313" key="2">
    <source>
        <dbReference type="EMBL" id="EFS92451.1"/>
    </source>
</evidence>
<keyword evidence="3" id="KW-1185">Reference proteome</keyword>
<organism evidence="2 3">
    <name type="scientific">Cutibacterium modestum HL044PA1</name>
    <dbReference type="NCBI Taxonomy" id="765109"/>
    <lineage>
        <taxon>Bacteria</taxon>
        <taxon>Bacillati</taxon>
        <taxon>Actinomycetota</taxon>
        <taxon>Actinomycetes</taxon>
        <taxon>Propionibacteriales</taxon>
        <taxon>Propionibacteriaceae</taxon>
        <taxon>Cutibacterium</taxon>
        <taxon>Cutibacterium modestum</taxon>
    </lineage>
</organism>
<name>A0ABN0C5J2_9ACTN</name>